<reference evidence="9" key="1">
    <citation type="journal article" date="2018" name="DNA Res.">
        <title>Multiple hybrid de novo genome assembly of finger millet, an orphan allotetraploid crop.</title>
        <authorList>
            <person name="Hatakeyama M."/>
            <person name="Aluri S."/>
            <person name="Balachadran M.T."/>
            <person name="Sivarajan S.R."/>
            <person name="Patrignani A."/>
            <person name="Gruter S."/>
            <person name="Poveda L."/>
            <person name="Shimizu-Inatsugi R."/>
            <person name="Baeten J."/>
            <person name="Francoijs K.J."/>
            <person name="Nataraja K.N."/>
            <person name="Reddy Y.A.N."/>
            <person name="Phadnis S."/>
            <person name="Ravikumar R.L."/>
            <person name="Schlapbach R."/>
            <person name="Sreeman S.M."/>
            <person name="Shimizu K.K."/>
        </authorList>
    </citation>
    <scope>NUCLEOTIDE SEQUENCE</scope>
</reference>
<evidence type="ECO:0000256" key="2">
    <source>
        <dbReference type="ARBA" id="ARBA00022491"/>
    </source>
</evidence>
<keyword evidence="2 6" id="KW-0678">Repressor</keyword>
<feature type="region of interest" description="Disordered" evidence="7">
    <location>
        <begin position="230"/>
        <end position="321"/>
    </location>
</feature>
<dbReference type="PANTHER" id="PTHR33057">
    <property type="entry name" value="TRANSCRIPTION REPRESSOR OFP7-RELATED"/>
    <property type="match status" value="1"/>
</dbReference>
<dbReference type="GO" id="GO:0003677">
    <property type="term" value="F:DNA binding"/>
    <property type="evidence" value="ECO:0007669"/>
    <property type="project" value="InterPro"/>
</dbReference>
<evidence type="ECO:0000259" key="8">
    <source>
        <dbReference type="PROSITE" id="PS51754"/>
    </source>
</evidence>
<comment type="caution">
    <text evidence="9">The sequence shown here is derived from an EMBL/GenBank/DDBJ whole genome shotgun (WGS) entry which is preliminary data.</text>
</comment>
<reference evidence="9" key="2">
    <citation type="submission" date="2021-12" db="EMBL/GenBank/DDBJ databases">
        <title>Resequencing data analysis of finger millet.</title>
        <authorList>
            <person name="Hatakeyama M."/>
            <person name="Aluri S."/>
            <person name="Balachadran M.T."/>
            <person name="Sivarajan S.R."/>
            <person name="Poveda L."/>
            <person name="Shimizu-Inatsugi R."/>
            <person name="Schlapbach R."/>
            <person name="Sreeman S.M."/>
            <person name="Shimizu K.K."/>
        </authorList>
    </citation>
    <scope>NUCLEOTIDE SEQUENCE</scope>
</reference>
<evidence type="ECO:0000256" key="3">
    <source>
        <dbReference type="ARBA" id="ARBA00023015"/>
    </source>
</evidence>
<evidence type="ECO:0000313" key="10">
    <source>
        <dbReference type="Proteomes" id="UP001054889"/>
    </source>
</evidence>
<dbReference type="AlphaFoldDB" id="A0AAV5E2S9"/>
<comment type="subcellular location">
    <subcellularLocation>
        <location evidence="1 6">Nucleus</location>
    </subcellularLocation>
</comment>
<evidence type="ECO:0000256" key="5">
    <source>
        <dbReference type="ARBA" id="ARBA00023242"/>
    </source>
</evidence>
<evidence type="ECO:0000256" key="7">
    <source>
        <dbReference type="SAM" id="MobiDB-lite"/>
    </source>
</evidence>
<keyword evidence="10" id="KW-1185">Reference proteome</keyword>
<feature type="compositionally biased region" description="Basic residues" evidence="7">
    <location>
        <begin position="23"/>
        <end position="35"/>
    </location>
</feature>
<dbReference type="Proteomes" id="UP001054889">
    <property type="component" value="Unassembled WGS sequence"/>
</dbReference>
<feature type="domain" description="OVATE" evidence="8">
    <location>
        <begin position="326"/>
        <end position="385"/>
    </location>
</feature>
<keyword evidence="4 6" id="KW-0804">Transcription</keyword>
<dbReference type="InterPro" id="IPR006458">
    <property type="entry name" value="Ovate_C"/>
</dbReference>
<accession>A0AAV5E2S9</accession>
<keyword evidence="5 6" id="KW-0539">Nucleus</keyword>
<dbReference type="PANTHER" id="PTHR33057:SF194">
    <property type="entry name" value="TRANSCRIPTION REPRESSOR"/>
    <property type="match status" value="1"/>
</dbReference>
<dbReference type="InterPro" id="IPR038933">
    <property type="entry name" value="Ovate"/>
</dbReference>
<dbReference type="GO" id="GO:0005634">
    <property type="term" value="C:nucleus"/>
    <property type="evidence" value="ECO:0007669"/>
    <property type="project" value="UniProtKB-SubCell"/>
</dbReference>
<gene>
    <name evidence="9" type="primary">gb04376</name>
    <name evidence="9" type="ORF">PR202_gb04376</name>
</gene>
<protein>
    <recommendedName>
        <fullName evidence="6">Transcription repressor</fullName>
    </recommendedName>
    <alternativeName>
        <fullName evidence="6">Ovate family protein</fullName>
    </alternativeName>
</protein>
<evidence type="ECO:0000256" key="4">
    <source>
        <dbReference type="ARBA" id="ARBA00023163"/>
    </source>
</evidence>
<feature type="compositionally biased region" description="Basic and acidic residues" evidence="7">
    <location>
        <begin position="237"/>
        <end position="249"/>
    </location>
</feature>
<comment type="function">
    <text evidence="6">Transcriptional repressor that regulates multiple aspects of plant growth and development.</text>
</comment>
<feature type="region of interest" description="Disordered" evidence="7">
    <location>
        <begin position="20"/>
        <end position="65"/>
    </location>
</feature>
<dbReference type="InterPro" id="IPR025830">
    <property type="entry name" value="DNA_bnd_dom_ovate"/>
</dbReference>
<feature type="compositionally biased region" description="Polar residues" evidence="7">
    <location>
        <begin position="286"/>
        <end position="297"/>
    </location>
</feature>
<dbReference type="NCBIfam" id="TIGR01568">
    <property type="entry name" value="A_thal_3678"/>
    <property type="match status" value="1"/>
</dbReference>
<dbReference type="Pfam" id="PF04844">
    <property type="entry name" value="Ovate"/>
    <property type="match status" value="1"/>
</dbReference>
<name>A0AAV5E2S9_ELECO</name>
<dbReference type="PROSITE" id="PS51754">
    <property type="entry name" value="OVATE"/>
    <property type="match status" value="1"/>
</dbReference>
<organism evidence="9 10">
    <name type="scientific">Eleusine coracana subsp. coracana</name>
    <dbReference type="NCBI Taxonomy" id="191504"/>
    <lineage>
        <taxon>Eukaryota</taxon>
        <taxon>Viridiplantae</taxon>
        <taxon>Streptophyta</taxon>
        <taxon>Embryophyta</taxon>
        <taxon>Tracheophyta</taxon>
        <taxon>Spermatophyta</taxon>
        <taxon>Magnoliopsida</taxon>
        <taxon>Liliopsida</taxon>
        <taxon>Poales</taxon>
        <taxon>Poaceae</taxon>
        <taxon>PACMAD clade</taxon>
        <taxon>Chloridoideae</taxon>
        <taxon>Cynodonteae</taxon>
        <taxon>Eleusininae</taxon>
        <taxon>Eleusine</taxon>
    </lineage>
</organism>
<keyword evidence="3 6" id="KW-0805">Transcription regulation</keyword>
<evidence type="ECO:0000256" key="6">
    <source>
        <dbReference type="RuleBase" id="RU367028"/>
    </source>
</evidence>
<feature type="compositionally biased region" description="Basic residues" evidence="7">
    <location>
        <begin position="116"/>
        <end position="130"/>
    </location>
</feature>
<feature type="region of interest" description="Disordered" evidence="7">
    <location>
        <begin position="78"/>
        <end position="134"/>
    </location>
</feature>
<dbReference type="Pfam" id="PF13724">
    <property type="entry name" value="DNA_binding_2"/>
    <property type="match status" value="1"/>
</dbReference>
<dbReference type="GO" id="GO:0045892">
    <property type="term" value="P:negative regulation of DNA-templated transcription"/>
    <property type="evidence" value="ECO:0007669"/>
    <property type="project" value="UniProtKB-UniRule"/>
</dbReference>
<sequence length="391" mass="43329">MGGRLKFRLSDMIPNAWFLQAPRHARRPRRRRRQPRVNTPSTPPRGAGKRGPPGGGAPRKQGAWHPHRASHYYTPRAGDHILLPAGSPSPLHHHHHHHPKASDTSFPPLPLSPPRRSARRRHHHHRRRSVKLAAVSSVSSSSGFVSSSPVSTTAGCRCGRKPDMVVAPDTPPCRRDRFVGYSDDDDDVDLMKPTTLVSVSAADDKLDGKVITSATEIIIDLRRSTNKPLRPIVTKPARRETEPEDKHVDVLTPASSRRPGPVADQQSSIKPRRSVSSSTPRRLKTRANTPRISVSSNKKCKTPPTTARSPASKPQPPPPLAESFAVVKASRDPRRDFRESMEEMIAENGIRSAADLEDLLACYLALNAAEYHDLIVDVFERIWATLTDINM</sequence>
<evidence type="ECO:0000256" key="1">
    <source>
        <dbReference type="ARBA" id="ARBA00004123"/>
    </source>
</evidence>
<evidence type="ECO:0000313" key="9">
    <source>
        <dbReference type="EMBL" id="GJN17319.1"/>
    </source>
</evidence>
<proteinExistence type="predicted"/>
<dbReference type="EMBL" id="BQKI01000073">
    <property type="protein sequence ID" value="GJN17319.1"/>
    <property type="molecule type" value="Genomic_DNA"/>
</dbReference>